<evidence type="ECO:0000256" key="4">
    <source>
        <dbReference type="ARBA" id="ARBA00023136"/>
    </source>
</evidence>
<evidence type="ECO:0000256" key="5">
    <source>
        <dbReference type="SAM" id="Phobius"/>
    </source>
</evidence>
<keyword evidence="3 5" id="KW-1133">Transmembrane helix</keyword>
<name>A0A9Q2IRS4_GLUJA</name>
<dbReference type="InterPro" id="IPR023352">
    <property type="entry name" value="MAPEG-like_dom_sf"/>
</dbReference>
<proteinExistence type="predicted"/>
<dbReference type="RefSeq" id="WP_062505351.1">
    <property type="nucleotide sequence ID" value="NZ_BEWO01000001.1"/>
</dbReference>
<reference evidence="6" key="1">
    <citation type="journal article" date="2014" name="Int. J. Syst. Evol. Microbiol.">
        <title>Complete genome of a new Firmicutes species belonging to the dominant human colonic microbiota ('Ruminococcus bicirculans') reveals two chromosomes and a selective capacity to utilize plant glucans.</title>
        <authorList>
            <consortium name="NISC Comparative Sequencing Program"/>
            <person name="Wegmann U."/>
            <person name="Louis P."/>
            <person name="Goesmann A."/>
            <person name="Henrissat B."/>
            <person name="Duncan S.H."/>
            <person name="Flint H.J."/>
        </authorList>
    </citation>
    <scope>NUCLEOTIDE SEQUENCE</scope>
    <source>
        <strain evidence="6">NBRC 3271</strain>
    </source>
</reference>
<evidence type="ECO:0000313" key="7">
    <source>
        <dbReference type="EMBL" id="MBF0869534.1"/>
    </source>
</evidence>
<dbReference type="InterPro" id="IPR001129">
    <property type="entry name" value="Membr-assoc_MAPEG"/>
</dbReference>
<dbReference type="Proteomes" id="UP001156613">
    <property type="component" value="Unassembled WGS sequence"/>
</dbReference>
<accession>A0A9Q2IRS4</accession>
<keyword evidence="2 5" id="KW-0812">Transmembrane</keyword>
<dbReference type="PANTHER" id="PTHR35371">
    <property type="entry name" value="INNER MEMBRANE PROTEIN"/>
    <property type="match status" value="1"/>
</dbReference>
<protein>
    <submittedName>
        <fullName evidence="6">Membrane protein</fullName>
    </submittedName>
</protein>
<keyword evidence="4 5" id="KW-0472">Membrane</keyword>
<dbReference type="SUPFAM" id="SSF161084">
    <property type="entry name" value="MAPEG domain-like"/>
    <property type="match status" value="1"/>
</dbReference>
<evidence type="ECO:0000256" key="2">
    <source>
        <dbReference type="ARBA" id="ARBA00022692"/>
    </source>
</evidence>
<evidence type="ECO:0000313" key="6">
    <source>
        <dbReference type="EMBL" id="GLQ58501.1"/>
    </source>
</evidence>
<dbReference type="Gene3D" id="1.20.120.550">
    <property type="entry name" value="Membrane associated eicosanoid/glutathione metabolism-like domain"/>
    <property type="match status" value="1"/>
</dbReference>
<sequence length="129" mass="13934">MSMSLVWLGWTLVLAVAHLFLTSAACRRQDGVQWATGNRDGETPHYTGLAARMRRAQANLQETLPIFIGAVLLAHVAGKDGALVAWGAGLYFFGRLLYVPAYAFGWGAVRSLIWGGSMVGLFLVLLGLI</sequence>
<dbReference type="Proteomes" id="UP000661006">
    <property type="component" value="Unassembled WGS sequence"/>
</dbReference>
<reference evidence="7" key="3">
    <citation type="submission" date="2020-04" db="EMBL/GenBank/DDBJ databases">
        <authorList>
            <person name="Sombolestani A."/>
        </authorList>
    </citation>
    <scope>NUCLEOTIDE SEQUENCE</scope>
    <source>
        <strain evidence="7">R71697</strain>
    </source>
</reference>
<dbReference type="AlphaFoldDB" id="A0A9Q2IRS4"/>
<keyword evidence="9" id="KW-1185">Reference proteome</keyword>
<reference evidence="6" key="5">
    <citation type="submission" date="2023-01" db="EMBL/GenBank/DDBJ databases">
        <title>Draft genome sequence of Gluconobacter japonicus strain NBRC 3271.</title>
        <authorList>
            <person name="Sun Q."/>
            <person name="Mori K."/>
        </authorList>
    </citation>
    <scope>NUCLEOTIDE SEQUENCE</scope>
    <source>
        <strain evidence="6">NBRC 3271</strain>
    </source>
</reference>
<evidence type="ECO:0000313" key="9">
    <source>
        <dbReference type="Proteomes" id="UP001156613"/>
    </source>
</evidence>
<dbReference type="EMBL" id="JABCQN010000001">
    <property type="protein sequence ID" value="MBF0869534.1"/>
    <property type="molecule type" value="Genomic_DNA"/>
</dbReference>
<evidence type="ECO:0000313" key="8">
    <source>
        <dbReference type="Proteomes" id="UP000661006"/>
    </source>
</evidence>
<dbReference type="GeneID" id="81473353"/>
<reference evidence="7" key="4">
    <citation type="submission" date="2020-11" db="EMBL/GenBank/DDBJ databases">
        <title>Description of novel Gluconobacter species.</title>
        <authorList>
            <person name="Cleenwerck I."/>
            <person name="Cnockaert M."/>
            <person name="Borremans W."/>
            <person name="Wieme A.D."/>
            <person name="De Vuyst L."/>
            <person name="Vandamme P."/>
        </authorList>
    </citation>
    <scope>NUCLEOTIDE SEQUENCE</scope>
    <source>
        <strain evidence="7">R71697</strain>
    </source>
</reference>
<comment type="subcellular location">
    <subcellularLocation>
        <location evidence="1">Membrane</location>
    </subcellularLocation>
</comment>
<feature type="transmembrane region" description="Helical" evidence="5">
    <location>
        <begin position="111"/>
        <end position="128"/>
    </location>
</feature>
<dbReference type="PANTHER" id="PTHR35371:SF1">
    <property type="entry name" value="BLR7753 PROTEIN"/>
    <property type="match status" value="1"/>
</dbReference>
<evidence type="ECO:0000256" key="1">
    <source>
        <dbReference type="ARBA" id="ARBA00004370"/>
    </source>
</evidence>
<dbReference type="EMBL" id="BSNT01000015">
    <property type="protein sequence ID" value="GLQ58501.1"/>
    <property type="molecule type" value="Genomic_DNA"/>
</dbReference>
<feature type="transmembrane region" description="Helical" evidence="5">
    <location>
        <begin position="58"/>
        <end position="76"/>
    </location>
</feature>
<reference evidence="9" key="2">
    <citation type="journal article" date="2019" name="Int. J. Syst. Evol. Microbiol.">
        <title>The Global Catalogue of Microorganisms (GCM) 10K type strain sequencing project: providing services to taxonomists for standard genome sequencing and annotation.</title>
        <authorList>
            <consortium name="The Broad Institute Genomics Platform"/>
            <consortium name="The Broad Institute Genome Sequencing Center for Infectious Disease"/>
            <person name="Wu L."/>
            <person name="Ma J."/>
        </authorList>
    </citation>
    <scope>NUCLEOTIDE SEQUENCE [LARGE SCALE GENOMIC DNA]</scope>
    <source>
        <strain evidence="9">NBRC 3271</strain>
    </source>
</reference>
<gene>
    <name evidence="6" type="ORF">GCM10010937_03030</name>
    <name evidence="7" type="ORF">HKD32_01500</name>
</gene>
<evidence type="ECO:0000256" key="3">
    <source>
        <dbReference type="ARBA" id="ARBA00022989"/>
    </source>
</evidence>
<organism evidence="7 8">
    <name type="scientific">Gluconobacter japonicus</name>
    <dbReference type="NCBI Taxonomy" id="376620"/>
    <lineage>
        <taxon>Bacteria</taxon>
        <taxon>Pseudomonadati</taxon>
        <taxon>Pseudomonadota</taxon>
        <taxon>Alphaproteobacteria</taxon>
        <taxon>Acetobacterales</taxon>
        <taxon>Acetobacteraceae</taxon>
        <taxon>Gluconobacter</taxon>
    </lineage>
</organism>
<comment type="caution">
    <text evidence="7">The sequence shown here is derived from an EMBL/GenBank/DDBJ whole genome shotgun (WGS) entry which is preliminary data.</text>
</comment>
<dbReference type="GO" id="GO:0016020">
    <property type="term" value="C:membrane"/>
    <property type="evidence" value="ECO:0007669"/>
    <property type="project" value="UniProtKB-SubCell"/>
</dbReference>
<dbReference type="Pfam" id="PF01124">
    <property type="entry name" value="MAPEG"/>
    <property type="match status" value="1"/>
</dbReference>